<dbReference type="RefSeq" id="WP_184340577.1">
    <property type="nucleotide sequence ID" value="NZ_JACHIG010000006.1"/>
</dbReference>
<organism evidence="4 5">
    <name type="scientific">Prosthecobacter vanneervenii</name>
    <dbReference type="NCBI Taxonomy" id="48466"/>
    <lineage>
        <taxon>Bacteria</taxon>
        <taxon>Pseudomonadati</taxon>
        <taxon>Verrucomicrobiota</taxon>
        <taxon>Verrucomicrobiia</taxon>
        <taxon>Verrucomicrobiales</taxon>
        <taxon>Verrucomicrobiaceae</taxon>
        <taxon>Prosthecobacter</taxon>
    </lineage>
</organism>
<dbReference type="InterPro" id="IPR007428">
    <property type="entry name" value="MlaA"/>
</dbReference>
<evidence type="ECO:0000313" key="5">
    <source>
        <dbReference type="Proteomes" id="UP000590740"/>
    </source>
</evidence>
<proteinExistence type="inferred from homology"/>
<dbReference type="GO" id="GO:0120010">
    <property type="term" value="P:intermembrane phospholipid transfer"/>
    <property type="evidence" value="ECO:0007669"/>
    <property type="project" value="TreeGrafter"/>
</dbReference>
<sequence length="279" mass="30500">MKYHTSTLRLLLLAVSPLLTDCSMTADKKAAQPMALAETSTIAPKGKGAPAKAAPAKPGDEEVDEYATKADIYDPLQGVNRAFFFLNDKLYTLVLRPIAKGYNFILPRPVRKGIDNAFENAKYPVRVVNCTLQGKFKRAGQETAKFAVNTVGGVVGIFRPAEKIPSLANLPDEDTGQTLAKWGIPHGAYIVLPVLGPCSVRDAVGLAGDYALNPVNWPYLYWYGSRSKHDWTIAPPSANTLRTIPTQIDRYDTITKDAVDPYLSARSAYAQNRDEAAKK</sequence>
<dbReference type="GO" id="GO:0016020">
    <property type="term" value="C:membrane"/>
    <property type="evidence" value="ECO:0007669"/>
    <property type="project" value="InterPro"/>
</dbReference>
<keyword evidence="2 3" id="KW-0732">Signal</keyword>
<keyword evidence="5" id="KW-1185">Reference proteome</keyword>
<dbReference type="PANTHER" id="PTHR30035:SF3">
    <property type="entry name" value="INTERMEMBRANE PHOSPHOLIPID TRANSPORT SYSTEM LIPOPROTEIN MLAA"/>
    <property type="match status" value="1"/>
</dbReference>
<comment type="similarity">
    <text evidence="1">Belongs to the MlaA family.</text>
</comment>
<dbReference type="Pfam" id="PF04333">
    <property type="entry name" value="MlaA"/>
    <property type="match status" value="1"/>
</dbReference>
<dbReference type="PRINTS" id="PR01805">
    <property type="entry name" value="VACJLIPOPROT"/>
</dbReference>
<comment type="caution">
    <text evidence="4">The sequence shown here is derived from an EMBL/GenBank/DDBJ whole genome shotgun (WGS) entry which is preliminary data.</text>
</comment>
<accession>A0A7W7YCI4</accession>
<evidence type="ECO:0000256" key="2">
    <source>
        <dbReference type="ARBA" id="ARBA00022729"/>
    </source>
</evidence>
<name>A0A7W7YCI4_9BACT</name>
<keyword evidence="4" id="KW-0449">Lipoprotein</keyword>
<feature type="signal peptide" evidence="3">
    <location>
        <begin position="1"/>
        <end position="20"/>
    </location>
</feature>
<protein>
    <submittedName>
        <fullName evidence="4">Phospholipid-binding lipoprotein MlaA</fullName>
    </submittedName>
</protein>
<feature type="chain" id="PRO_5030936562" evidence="3">
    <location>
        <begin position="21"/>
        <end position="279"/>
    </location>
</feature>
<evidence type="ECO:0000313" key="4">
    <source>
        <dbReference type="EMBL" id="MBB5033610.1"/>
    </source>
</evidence>
<reference evidence="4 5" key="1">
    <citation type="submission" date="2020-08" db="EMBL/GenBank/DDBJ databases">
        <title>Genomic Encyclopedia of Type Strains, Phase IV (KMG-IV): sequencing the most valuable type-strain genomes for metagenomic binning, comparative biology and taxonomic classification.</title>
        <authorList>
            <person name="Goeker M."/>
        </authorList>
    </citation>
    <scope>NUCLEOTIDE SEQUENCE [LARGE SCALE GENOMIC DNA]</scope>
    <source>
        <strain evidence="4 5">DSM 12252</strain>
    </source>
</reference>
<gene>
    <name evidence="4" type="ORF">HNQ65_003198</name>
</gene>
<dbReference type="EMBL" id="JACHIG010000006">
    <property type="protein sequence ID" value="MBB5033610.1"/>
    <property type="molecule type" value="Genomic_DNA"/>
</dbReference>
<dbReference type="PANTHER" id="PTHR30035">
    <property type="entry name" value="LIPOPROTEIN VACJ-RELATED"/>
    <property type="match status" value="1"/>
</dbReference>
<dbReference type="AlphaFoldDB" id="A0A7W7YCI4"/>
<evidence type="ECO:0000256" key="3">
    <source>
        <dbReference type="SAM" id="SignalP"/>
    </source>
</evidence>
<evidence type="ECO:0000256" key="1">
    <source>
        <dbReference type="ARBA" id="ARBA00010634"/>
    </source>
</evidence>
<dbReference type="Proteomes" id="UP000590740">
    <property type="component" value="Unassembled WGS sequence"/>
</dbReference>